<keyword evidence="5" id="KW-0813">Transport</keyword>
<keyword evidence="2" id="KW-0521">NADP</keyword>
<dbReference type="RefSeq" id="WP_100258620.1">
    <property type="nucleotide sequence ID" value="NZ_CP011797.1"/>
</dbReference>
<dbReference type="PANTHER" id="PTHR43150:SF2">
    <property type="entry name" value="HYPERKINETIC, ISOFORM M"/>
    <property type="match status" value="1"/>
</dbReference>
<dbReference type="KEGG" id="rfo:REIFOR_03328"/>
<accession>A0A2K8KY42</accession>
<dbReference type="CDD" id="cd19143">
    <property type="entry name" value="AKR_AKR6C1_2"/>
    <property type="match status" value="1"/>
</dbReference>
<keyword evidence="5" id="KW-0406">Ion transport</keyword>
<protein>
    <submittedName>
        <fullName evidence="5">Voltage-gated potassium channel beta subunit</fullName>
    </submittedName>
</protein>
<organism evidence="5 6">
    <name type="scientific">Reinekea forsetii</name>
    <dbReference type="NCBI Taxonomy" id="1336806"/>
    <lineage>
        <taxon>Bacteria</taxon>
        <taxon>Pseudomonadati</taxon>
        <taxon>Pseudomonadota</taxon>
        <taxon>Gammaproteobacteria</taxon>
        <taxon>Oceanospirillales</taxon>
        <taxon>Saccharospirillaceae</taxon>
        <taxon>Reinekea</taxon>
    </lineage>
</organism>
<dbReference type="InterPro" id="IPR036812">
    <property type="entry name" value="NAD(P)_OxRdtase_dom_sf"/>
</dbReference>
<evidence type="ECO:0000313" key="5">
    <source>
        <dbReference type="EMBL" id="ATX78431.1"/>
    </source>
</evidence>
<name>A0A2K8KY42_9GAMM</name>
<dbReference type="SUPFAM" id="SSF51430">
    <property type="entry name" value="NAD(P)-linked oxidoreductase"/>
    <property type="match status" value="1"/>
</dbReference>
<evidence type="ECO:0000256" key="3">
    <source>
        <dbReference type="ARBA" id="ARBA00023002"/>
    </source>
</evidence>
<gene>
    <name evidence="5" type="ORF">REIFOR_03328</name>
</gene>
<dbReference type="Proteomes" id="UP000229757">
    <property type="component" value="Chromosome"/>
</dbReference>
<dbReference type="InterPro" id="IPR023210">
    <property type="entry name" value="NADP_OxRdtase_dom"/>
</dbReference>
<feature type="domain" description="NADP-dependent oxidoreductase" evidence="4">
    <location>
        <begin position="16"/>
        <end position="319"/>
    </location>
</feature>
<dbReference type="InterPro" id="IPR005399">
    <property type="entry name" value="K_chnl_volt-dep_bsu_KCNAB-rel"/>
</dbReference>
<evidence type="ECO:0000256" key="1">
    <source>
        <dbReference type="ARBA" id="ARBA00006515"/>
    </source>
</evidence>
<dbReference type="Pfam" id="PF00248">
    <property type="entry name" value="Aldo_ket_red"/>
    <property type="match status" value="1"/>
</dbReference>
<reference evidence="5 6" key="1">
    <citation type="journal article" date="2017" name="Environ. Microbiol.">
        <title>Genomic and physiological analyses of 'Reinekea forsetii' reveal a versatile opportunistic lifestyle during spring algae blooms.</title>
        <authorList>
            <person name="Avci B."/>
            <person name="Hahnke R.L."/>
            <person name="Chafee M."/>
            <person name="Fischer T."/>
            <person name="Gruber-Vodicka H."/>
            <person name="Tegetmeyer H.E."/>
            <person name="Harder J."/>
            <person name="Fuchs B.M."/>
            <person name="Amann R.I."/>
            <person name="Teeling H."/>
        </authorList>
    </citation>
    <scope>NUCLEOTIDE SEQUENCE [LARGE SCALE GENOMIC DNA]</scope>
    <source>
        <strain evidence="5 6">Hel1_31_D35</strain>
    </source>
</reference>
<dbReference type="AlphaFoldDB" id="A0A2K8KY42"/>
<dbReference type="OrthoDB" id="9772407at2"/>
<keyword evidence="5" id="KW-0407">Ion channel</keyword>
<comment type="similarity">
    <text evidence="1">Belongs to the shaker potassium channel beta subunit family.</text>
</comment>
<evidence type="ECO:0000259" key="4">
    <source>
        <dbReference type="Pfam" id="PF00248"/>
    </source>
</evidence>
<dbReference type="PRINTS" id="PR01577">
    <property type="entry name" value="KCNABCHANNEL"/>
</dbReference>
<dbReference type="GO" id="GO:0016491">
    <property type="term" value="F:oxidoreductase activity"/>
    <property type="evidence" value="ECO:0007669"/>
    <property type="project" value="UniProtKB-KW"/>
</dbReference>
<keyword evidence="6" id="KW-1185">Reference proteome</keyword>
<keyword evidence="3" id="KW-0560">Oxidoreductase</keyword>
<sequence length="331" mass="36390">MEYRRLGKSGLKVSALSLGSWVTFGKQVDMTDATALLKTAYDAGVNFFDNAEGYEAGLSEQIMGEAIAGLGLARDTYAVSSKVFWGGAKPTQMGLSAKHVRDACDAALVRLKVDYLDLFFCHRPDIDTPIEETVRAMHQLVLQGKIIYWGTSEWSAQAITEAHAVARQYNLTPPTMEQPQYHLLHRDKVEAEFRPLYEDYGMGTTIWSPLASGLLTGKYSAGIPDDSRLALPGYEWLRDLWSTADGAQKMAKIRALGELADKLGISLTHLSLAWCLKNPNVSTVILGASKLTQLEDNLKALDCVPLLTPEVMAQIEICVDNRPPAAKPWGQ</sequence>
<dbReference type="GO" id="GO:0034220">
    <property type="term" value="P:monoatomic ion transmembrane transport"/>
    <property type="evidence" value="ECO:0007669"/>
    <property type="project" value="UniProtKB-KW"/>
</dbReference>
<dbReference type="PANTHER" id="PTHR43150">
    <property type="entry name" value="HYPERKINETIC, ISOFORM M"/>
    <property type="match status" value="1"/>
</dbReference>
<proteinExistence type="inferred from homology"/>
<dbReference type="Gene3D" id="3.20.20.100">
    <property type="entry name" value="NADP-dependent oxidoreductase domain"/>
    <property type="match status" value="1"/>
</dbReference>
<dbReference type="EMBL" id="CP011797">
    <property type="protein sequence ID" value="ATX78431.1"/>
    <property type="molecule type" value="Genomic_DNA"/>
</dbReference>
<evidence type="ECO:0000256" key="2">
    <source>
        <dbReference type="ARBA" id="ARBA00022857"/>
    </source>
</evidence>
<evidence type="ECO:0000313" key="6">
    <source>
        <dbReference type="Proteomes" id="UP000229757"/>
    </source>
</evidence>